<dbReference type="InParanoid" id="A0A1X2HTZ3"/>
<dbReference type="Pfam" id="PF04825">
    <property type="entry name" value="Rad21_Rec8_N"/>
    <property type="match status" value="1"/>
</dbReference>
<evidence type="ECO:0000313" key="8">
    <source>
        <dbReference type="Proteomes" id="UP000242180"/>
    </source>
</evidence>
<evidence type="ECO:0000256" key="4">
    <source>
        <dbReference type="SAM" id="MobiDB-lite"/>
    </source>
</evidence>
<dbReference type="FunCoup" id="A0A1X2HTZ3">
    <property type="interactions" value="315"/>
</dbReference>
<comment type="similarity">
    <text evidence="2">Belongs to the rad21 family.</text>
</comment>
<protein>
    <submittedName>
        <fullName evidence="7">Rec8 like protein-domain-containing protein</fullName>
    </submittedName>
</protein>
<feature type="region of interest" description="Disordered" evidence="4">
    <location>
        <begin position="348"/>
        <end position="368"/>
    </location>
</feature>
<dbReference type="Gene3D" id="1.10.10.580">
    <property type="entry name" value="Structural maintenance of chromosome 1. Chain E"/>
    <property type="match status" value="1"/>
</dbReference>
<dbReference type="Pfam" id="PF04824">
    <property type="entry name" value="Rad21_Rec8"/>
    <property type="match status" value="1"/>
</dbReference>
<dbReference type="InterPro" id="IPR036390">
    <property type="entry name" value="WH_DNA-bd_sf"/>
</dbReference>
<dbReference type="InterPro" id="IPR023093">
    <property type="entry name" value="ScpA-like_C"/>
</dbReference>
<comment type="caution">
    <text evidence="7">The sequence shown here is derived from an EMBL/GenBank/DDBJ whole genome shotgun (WGS) entry which is preliminary data.</text>
</comment>
<accession>A0A1X2HTZ3</accession>
<evidence type="ECO:0000313" key="7">
    <source>
        <dbReference type="EMBL" id="ORZ03047.1"/>
    </source>
</evidence>
<name>A0A1X2HTZ3_SYNRA</name>
<keyword evidence="8" id="KW-1185">Reference proteome</keyword>
<evidence type="ECO:0000256" key="2">
    <source>
        <dbReference type="ARBA" id="ARBA00009870"/>
    </source>
</evidence>
<dbReference type="GO" id="GO:0007062">
    <property type="term" value="P:sister chromatid cohesion"/>
    <property type="evidence" value="ECO:0007669"/>
    <property type="project" value="InterPro"/>
</dbReference>
<dbReference type="GO" id="GO:0005634">
    <property type="term" value="C:nucleus"/>
    <property type="evidence" value="ECO:0007669"/>
    <property type="project" value="UniProtKB-SubCell"/>
</dbReference>
<reference evidence="7 8" key="1">
    <citation type="submission" date="2016-07" db="EMBL/GenBank/DDBJ databases">
        <title>Pervasive Adenine N6-methylation of Active Genes in Fungi.</title>
        <authorList>
            <consortium name="DOE Joint Genome Institute"/>
            <person name="Mondo S.J."/>
            <person name="Dannebaum R.O."/>
            <person name="Kuo R.C."/>
            <person name="Labutti K."/>
            <person name="Haridas S."/>
            <person name="Kuo A."/>
            <person name="Salamov A."/>
            <person name="Ahrendt S.R."/>
            <person name="Lipzen A."/>
            <person name="Sullivan W."/>
            <person name="Andreopoulos W.B."/>
            <person name="Clum A."/>
            <person name="Lindquist E."/>
            <person name="Daum C."/>
            <person name="Ramamoorthy G.K."/>
            <person name="Gryganskyi A."/>
            <person name="Culley D."/>
            <person name="Magnuson J.K."/>
            <person name="James T.Y."/>
            <person name="O'Malley M.A."/>
            <person name="Stajich J.E."/>
            <person name="Spatafora J.W."/>
            <person name="Visel A."/>
            <person name="Grigoriev I.V."/>
        </authorList>
    </citation>
    <scope>NUCLEOTIDE SEQUENCE [LARGE SCALE GENOMIC DNA]</scope>
    <source>
        <strain evidence="7 8">NRRL 2496</strain>
    </source>
</reference>
<dbReference type="PANTHER" id="PTHR12585">
    <property type="entry name" value="SCC1 / RAD21 FAMILY MEMBER"/>
    <property type="match status" value="1"/>
</dbReference>
<dbReference type="OrthoDB" id="10071381at2759"/>
<dbReference type="AlphaFoldDB" id="A0A1X2HTZ3"/>
<dbReference type="InterPro" id="IPR006910">
    <property type="entry name" value="Rad21_Rec8_N"/>
</dbReference>
<dbReference type="GO" id="GO:1990414">
    <property type="term" value="P:replication-born double-strand break repair via sister chromatid exchange"/>
    <property type="evidence" value="ECO:0007669"/>
    <property type="project" value="TreeGrafter"/>
</dbReference>
<evidence type="ECO:0000256" key="1">
    <source>
        <dbReference type="ARBA" id="ARBA00004123"/>
    </source>
</evidence>
<gene>
    <name evidence="7" type="ORF">BCR43DRAFT_520260</name>
</gene>
<organism evidence="7 8">
    <name type="scientific">Syncephalastrum racemosum</name>
    <name type="common">Filamentous fungus</name>
    <dbReference type="NCBI Taxonomy" id="13706"/>
    <lineage>
        <taxon>Eukaryota</taxon>
        <taxon>Fungi</taxon>
        <taxon>Fungi incertae sedis</taxon>
        <taxon>Mucoromycota</taxon>
        <taxon>Mucoromycotina</taxon>
        <taxon>Mucoromycetes</taxon>
        <taxon>Mucorales</taxon>
        <taxon>Syncephalastraceae</taxon>
        <taxon>Syncephalastrum</taxon>
    </lineage>
</organism>
<dbReference type="EMBL" id="MCGN01000001">
    <property type="protein sequence ID" value="ORZ03047.1"/>
    <property type="molecule type" value="Genomic_DNA"/>
</dbReference>
<feature type="domain" description="Rad21/Rec8-like protein C-terminal eukaryotic" evidence="5">
    <location>
        <begin position="504"/>
        <end position="549"/>
    </location>
</feature>
<dbReference type="PANTHER" id="PTHR12585:SF69">
    <property type="entry name" value="FI11703P"/>
    <property type="match status" value="1"/>
</dbReference>
<feature type="domain" description="Rad21/Rec8-like protein N-terminal" evidence="6">
    <location>
        <begin position="3"/>
        <end position="99"/>
    </location>
</feature>
<comment type="subcellular location">
    <subcellularLocation>
        <location evidence="1">Nucleus</location>
    </subcellularLocation>
</comment>
<dbReference type="GO" id="GO:0008278">
    <property type="term" value="C:cohesin complex"/>
    <property type="evidence" value="ECO:0007669"/>
    <property type="project" value="InterPro"/>
</dbReference>
<dbReference type="Proteomes" id="UP000242180">
    <property type="component" value="Unassembled WGS sequence"/>
</dbReference>
<evidence type="ECO:0000256" key="3">
    <source>
        <dbReference type="ARBA" id="ARBA00023242"/>
    </source>
</evidence>
<evidence type="ECO:0000259" key="5">
    <source>
        <dbReference type="Pfam" id="PF04824"/>
    </source>
</evidence>
<dbReference type="SUPFAM" id="SSF46785">
    <property type="entry name" value="Winged helix' DNA-binding domain"/>
    <property type="match status" value="1"/>
</dbReference>
<keyword evidence="3" id="KW-0539">Nucleus</keyword>
<sequence>MLTDQLMQRNGSLERVWLASHSDRRLTRTQLMNIDLNTIIDTITNNDNEILPLRITGSLLLGVTRIYSRKTHYLLDDCNDAVVRIKRSFKKGDVNMPDIPHTSASIKSITMADKVTELDIMVPDGPMDFDMESDPMMESLSQMASSQDLSNTQDPVFDDYFDRGRNDSVDRSINDLDVGIEGGRRDQDPELLDQRSADEHMMAEQLNKMRVDDDMGSLDFEYDKDIDKLAAQHGAGAADAYEGDFDFDHDDNFHVNINNTQSTLLEQGIVAADRESSVDQVMFDTQNITATTNPSAPEHSLKKRRTKRERRLIADKQTKIPQADLRRIMNDASDITNKDMLSRVAHSKKSQLASQEKPTEFLKPSAVPSGSKLHSYFSQLGQKRRSSAMDAMQQDYEINDPLDFGDDIPAAGEAQDNSAQFDEGPELEMPLFDNDIDYGFDDFNTGGDQAARATTSPAPEAAAENAAEIAAEQQQLTLGDTQQQIEKHAQNTLSTITSIGKTQLVFNDIAPKTSTRQDAARAFYDILLLATKDKLKVKQNRTFGEIQIAV</sequence>
<dbReference type="GO" id="GO:0003682">
    <property type="term" value="F:chromatin binding"/>
    <property type="evidence" value="ECO:0007669"/>
    <property type="project" value="TreeGrafter"/>
</dbReference>
<proteinExistence type="inferred from homology"/>
<dbReference type="STRING" id="13706.A0A1X2HTZ3"/>
<dbReference type="InterPro" id="IPR006909">
    <property type="entry name" value="Rad21/Rec8_C_eu"/>
</dbReference>
<dbReference type="InterPro" id="IPR039781">
    <property type="entry name" value="Rad21/Rec8-like"/>
</dbReference>
<evidence type="ECO:0000259" key="6">
    <source>
        <dbReference type="Pfam" id="PF04825"/>
    </source>
</evidence>
<dbReference type="OMA" id="KGDVNMP"/>